<dbReference type="RefSeq" id="WP_102112467.1">
    <property type="nucleotide sequence ID" value="NZ_BMGN01000008.1"/>
</dbReference>
<evidence type="ECO:0000313" key="2">
    <source>
        <dbReference type="Proteomes" id="UP000234752"/>
    </source>
</evidence>
<name>A0A2K9NF08_9PROT</name>
<sequence>MKRWLLAFALLLPLTGCKPVLTARVPVLPTGDELPAGAVPRDLPTGTGDTLTVTEEKMRVGVRYVVSAPGGRVGSIAFEPVPDIPLARIQVPGGEARAVFLAQGRVTQAGLERLLHGTRHAKDLARTLTDGVGAAEERYLFAFFALMRQGTDAPRLALIQCGVSHSGQEPIAKALQVQAARQGLRLDADGDLIRLPNRDLALSVLFQGLRDALANGDCRADLPLQLPDL</sequence>
<dbReference type="EMBL" id="CP025611">
    <property type="protein sequence ID" value="AUN30795.1"/>
    <property type="molecule type" value="Genomic_DNA"/>
</dbReference>
<dbReference type="AlphaFoldDB" id="A0A2K9NF08"/>
<dbReference type="Proteomes" id="UP000234752">
    <property type="component" value="Chromosome eg_1"/>
</dbReference>
<evidence type="ECO:0000313" key="1">
    <source>
        <dbReference type="EMBL" id="AUN30795.1"/>
    </source>
</evidence>
<organism evidence="1 2">
    <name type="scientific">Niveispirillum cyanobacteriorum</name>
    <dbReference type="NCBI Taxonomy" id="1612173"/>
    <lineage>
        <taxon>Bacteria</taxon>
        <taxon>Pseudomonadati</taxon>
        <taxon>Pseudomonadota</taxon>
        <taxon>Alphaproteobacteria</taxon>
        <taxon>Rhodospirillales</taxon>
        <taxon>Azospirillaceae</taxon>
        <taxon>Niveispirillum</taxon>
    </lineage>
</organism>
<protein>
    <submittedName>
        <fullName evidence="1">Uncharacterized protein</fullName>
    </submittedName>
</protein>
<reference evidence="1 2" key="1">
    <citation type="submission" date="2017-12" db="EMBL/GenBank/DDBJ databases">
        <title>Genomes of bacteria within cyanobacterial aggregates.</title>
        <authorList>
            <person name="Cai H."/>
        </authorList>
    </citation>
    <scope>NUCLEOTIDE SEQUENCE [LARGE SCALE GENOMIC DNA]</scope>
    <source>
        <strain evidence="1 2">TH16</strain>
    </source>
</reference>
<keyword evidence="2" id="KW-1185">Reference proteome</keyword>
<gene>
    <name evidence="1" type="ORF">C0V82_11505</name>
</gene>
<proteinExistence type="predicted"/>
<dbReference type="OrthoDB" id="7343399at2"/>
<dbReference type="KEGG" id="ncb:C0V82_11505"/>
<accession>A0A2K9NF08</accession>